<sequence>MELITTAATPGHRLSGGFGARADQQLGKSGVEYVRRQVRWAVIAQPLMLATDVPNATFRARSFAPLERSP</sequence>
<organism evidence="1 2">
    <name type="scientific">Longimycelium tulufanense</name>
    <dbReference type="NCBI Taxonomy" id="907463"/>
    <lineage>
        <taxon>Bacteria</taxon>
        <taxon>Bacillati</taxon>
        <taxon>Actinomycetota</taxon>
        <taxon>Actinomycetes</taxon>
        <taxon>Pseudonocardiales</taxon>
        <taxon>Pseudonocardiaceae</taxon>
        <taxon>Longimycelium</taxon>
    </lineage>
</organism>
<dbReference type="Proteomes" id="UP000637578">
    <property type="component" value="Unassembled WGS sequence"/>
</dbReference>
<evidence type="ECO:0000313" key="2">
    <source>
        <dbReference type="Proteomes" id="UP000637578"/>
    </source>
</evidence>
<reference evidence="1" key="1">
    <citation type="journal article" date="2014" name="Int. J. Syst. Evol. Microbiol.">
        <title>Complete genome sequence of Corynebacterium casei LMG S-19264T (=DSM 44701T), isolated from a smear-ripened cheese.</title>
        <authorList>
            <consortium name="US DOE Joint Genome Institute (JGI-PGF)"/>
            <person name="Walter F."/>
            <person name="Albersmeier A."/>
            <person name="Kalinowski J."/>
            <person name="Ruckert C."/>
        </authorList>
    </citation>
    <scope>NUCLEOTIDE SEQUENCE</scope>
    <source>
        <strain evidence="1">CGMCC 4.5737</strain>
    </source>
</reference>
<evidence type="ECO:0000313" key="1">
    <source>
        <dbReference type="EMBL" id="GGM42067.1"/>
    </source>
</evidence>
<reference evidence="1" key="2">
    <citation type="submission" date="2020-09" db="EMBL/GenBank/DDBJ databases">
        <authorList>
            <person name="Sun Q."/>
            <person name="Zhou Y."/>
        </authorList>
    </citation>
    <scope>NUCLEOTIDE SEQUENCE</scope>
    <source>
        <strain evidence="1">CGMCC 4.5737</strain>
    </source>
</reference>
<gene>
    <name evidence="1" type="ORF">GCM10012275_11290</name>
</gene>
<dbReference type="AlphaFoldDB" id="A0A8J3C6R5"/>
<accession>A0A8J3C6R5</accession>
<keyword evidence="2" id="KW-1185">Reference proteome</keyword>
<proteinExistence type="predicted"/>
<dbReference type="EMBL" id="BMMK01000003">
    <property type="protein sequence ID" value="GGM42067.1"/>
    <property type="molecule type" value="Genomic_DNA"/>
</dbReference>
<protein>
    <submittedName>
        <fullName evidence="1">Uncharacterized protein</fullName>
    </submittedName>
</protein>
<comment type="caution">
    <text evidence="1">The sequence shown here is derived from an EMBL/GenBank/DDBJ whole genome shotgun (WGS) entry which is preliminary data.</text>
</comment>
<dbReference type="RefSeq" id="WP_189054593.1">
    <property type="nucleotide sequence ID" value="NZ_BMMK01000003.1"/>
</dbReference>
<name>A0A8J3C6R5_9PSEU</name>